<name>A0ABY7SQI9_9RHOB</name>
<accession>A0ABY7SQI9</accession>
<reference evidence="1 2" key="1">
    <citation type="submission" date="2021-01" db="EMBL/GenBank/DDBJ databases">
        <title>Biogeographic distribution of Paracoccus.</title>
        <authorList>
            <person name="Hollensteiner J."/>
            <person name="Leineberger J."/>
            <person name="Brinkhoff T."/>
            <person name="Daniel R."/>
        </authorList>
    </citation>
    <scope>NUCLEOTIDE SEQUENCE [LARGE SCALE GENOMIC DNA]</scope>
    <source>
        <strain evidence="1 2">KCTC 22803</strain>
        <plasmid evidence="1 2">p90204</plasmid>
    </source>
</reference>
<keyword evidence="2" id="KW-1185">Reference proteome</keyword>
<proteinExistence type="predicted"/>
<gene>
    <name evidence="1" type="ORF">JHX87_18195</name>
</gene>
<dbReference type="Proteomes" id="UP001219349">
    <property type="component" value="Plasmid p90204"/>
</dbReference>
<evidence type="ECO:0000313" key="1">
    <source>
        <dbReference type="EMBL" id="WCR09153.1"/>
    </source>
</evidence>
<evidence type="ECO:0000313" key="2">
    <source>
        <dbReference type="Proteomes" id="UP001219349"/>
    </source>
</evidence>
<dbReference type="EMBL" id="CP067137">
    <property type="protein sequence ID" value="WCR09153.1"/>
    <property type="molecule type" value="Genomic_DNA"/>
</dbReference>
<sequence length="50" mass="5475">MAHGVETRTHRYIPLNDVGSTEGGKVWMSANAALVPVLEEQEEDGKPIQL</sequence>
<protein>
    <submittedName>
        <fullName evidence="1">Uncharacterized protein</fullName>
    </submittedName>
</protein>
<keyword evidence="1" id="KW-0614">Plasmid</keyword>
<geneLocation type="plasmid" evidence="1 2">
    <name>p90204</name>
</geneLocation>
<dbReference type="RefSeq" id="WP_271886898.1">
    <property type="nucleotide sequence ID" value="NZ_CP067137.1"/>
</dbReference>
<organism evidence="1 2">
    <name type="scientific">Paracoccus fistulariae</name>
    <dbReference type="NCBI Taxonomy" id="658446"/>
    <lineage>
        <taxon>Bacteria</taxon>
        <taxon>Pseudomonadati</taxon>
        <taxon>Pseudomonadota</taxon>
        <taxon>Alphaproteobacteria</taxon>
        <taxon>Rhodobacterales</taxon>
        <taxon>Paracoccaceae</taxon>
        <taxon>Paracoccus</taxon>
    </lineage>
</organism>